<dbReference type="GO" id="GO:0003824">
    <property type="term" value="F:catalytic activity"/>
    <property type="evidence" value="ECO:0007669"/>
    <property type="project" value="UniProtKB-ARBA"/>
</dbReference>
<dbReference type="Pfam" id="PF00378">
    <property type="entry name" value="ECH_1"/>
    <property type="match status" value="1"/>
</dbReference>
<dbReference type="NCBIfam" id="NF042431">
    <property type="entry name" value="EnCoAhydt_DpgB"/>
    <property type="match status" value="1"/>
</dbReference>
<organism evidence="2">
    <name type="scientific">Streptomyces cirratus</name>
    <dbReference type="NCBI Taxonomy" id="68187"/>
    <lineage>
        <taxon>Bacteria</taxon>
        <taxon>Bacillati</taxon>
        <taxon>Actinomycetota</taxon>
        <taxon>Actinomycetes</taxon>
        <taxon>Kitasatosporales</taxon>
        <taxon>Streptomycetaceae</taxon>
        <taxon>Streptomyces</taxon>
    </lineage>
</organism>
<dbReference type="EMBL" id="AB896796">
    <property type="protein sequence ID" value="BAP82656.1"/>
    <property type="molecule type" value="Genomic_DNA"/>
</dbReference>
<name>A0A0A1GNX6_9ACTN</name>
<proteinExistence type="predicted"/>
<evidence type="ECO:0000313" key="2">
    <source>
        <dbReference type="EMBL" id="BAP82656.1"/>
    </source>
</evidence>
<dbReference type="CDD" id="cd06558">
    <property type="entry name" value="crotonase-like"/>
    <property type="match status" value="1"/>
</dbReference>
<dbReference type="InterPro" id="IPR001753">
    <property type="entry name" value="Enoyl-CoA_hydra/iso"/>
</dbReference>
<dbReference type="InterPro" id="IPR029045">
    <property type="entry name" value="ClpP/crotonase-like_dom_sf"/>
</dbReference>
<dbReference type="InterPro" id="IPR053545">
    <property type="entry name" value="Enoyl-CoA_hydratase-like"/>
</dbReference>
<reference evidence="2" key="1">
    <citation type="journal article" date="2015" name="Nat. Chem. Biol.">
        <title>A peptide ligase and the ribosome cooperate to synthesize the peptide pheganomycin.</title>
        <authorList>
            <person name="Noike M."/>
            <person name="Matsui T."/>
            <person name="Ooya K."/>
            <person name="Sasaki I."/>
            <person name="Ohtaki S."/>
            <person name="Hamano Y."/>
            <person name="Maruyama C."/>
            <person name="Ishikawa J."/>
            <person name="Satoh Y."/>
            <person name="Ito H."/>
            <person name="Morita H."/>
            <person name="Dairi T."/>
        </authorList>
    </citation>
    <scope>NUCLEOTIDE SEQUENCE</scope>
    <source>
        <strain evidence="2">MD227-A9</strain>
    </source>
</reference>
<feature type="compositionally biased region" description="Basic and acidic residues" evidence="1">
    <location>
        <begin position="255"/>
        <end position="271"/>
    </location>
</feature>
<dbReference type="AlphaFoldDB" id="A0A0A1GNX6"/>
<dbReference type="Gene3D" id="3.90.226.10">
    <property type="entry name" value="2-enoyl-CoA Hydratase, Chain A, domain 1"/>
    <property type="match status" value="1"/>
</dbReference>
<accession>A0A0A1GNX6</accession>
<feature type="region of interest" description="Disordered" evidence="1">
    <location>
        <begin position="231"/>
        <end position="278"/>
    </location>
</feature>
<evidence type="ECO:0000256" key="1">
    <source>
        <dbReference type="SAM" id="MobiDB-lite"/>
    </source>
</evidence>
<gene>
    <name evidence="2" type="primary">pgm10</name>
</gene>
<protein>
    <submittedName>
        <fullName evidence="2">Enoyl-CoA hydratase like protein</fullName>
    </submittedName>
</protein>
<dbReference type="SUPFAM" id="SSF52096">
    <property type="entry name" value="ClpP/crotonase"/>
    <property type="match status" value="1"/>
</dbReference>
<sequence>MRTDGTPRRTADGLALTLDVDGSRPLPELTAALDTACDLLEAARPERLVLLLRLLPAPHHPRSWPGDVDVRAVGRWEKAVHRLERQGALALAVAAGPCGGPALDLLLATDFRIAAPDLRLLLPVNDGHFWPGLAVYRLARQLGGARARQIVLWGDALGADRALELGLVDQVSADVTEAAHTATVLMGRISDRELAVRRALLLEAPSAEYSDAVGAHLAACDRELRRLAATTARTTEARPDGAPDVPLEVPLDGPQDGRPDAGPDGPRDRPSDAPGARP</sequence>